<dbReference type="HAMAP" id="MF_01411">
    <property type="entry name" value="LPS_assembly_LptD"/>
    <property type="match status" value="1"/>
</dbReference>
<accession>A0ABY5Y041</accession>
<dbReference type="PANTHER" id="PTHR30189:SF1">
    <property type="entry name" value="LPS-ASSEMBLY PROTEIN LPTD"/>
    <property type="match status" value="1"/>
</dbReference>
<gene>
    <name evidence="3" type="primary">lptD</name>
    <name evidence="3" type="ORF">JBF11_08755</name>
</gene>
<dbReference type="Pfam" id="PF04453">
    <property type="entry name" value="LptD"/>
    <property type="match status" value="1"/>
</dbReference>
<dbReference type="InterPro" id="IPR050218">
    <property type="entry name" value="LptD"/>
</dbReference>
<evidence type="ECO:0000313" key="3">
    <source>
        <dbReference type="EMBL" id="UWX05522.1"/>
    </source>
</evidence>
<name>A0ABY5Y041_9BACT</name>
<keyword evidence="1" id="KW-0732">Signal</keyword>
<keyword evidence="4" id="KW-1185">Reference proteome</keyword>
<dbReference type="InterPro" id="IPR020889">
    <property type="entry name" value="LipoPS_assembly_LptD"/>
</dbReference>
<evidence type="ECO:0000313" key="4">
    <source>
        <dbReference type="Proteomes" id="UP001058120"/>
    </source>
</evidence>
<reference evidence="3" key="1">
    <citation type="submission" date="2020-12" db="EMBL/GenBank/DDBJ databases">
        <title>Taurinivorans muris gen. nov., sp. nov., fundamental and realized metabolic niche of a ubiquitous sulfidogenic bacterium in the murine intestine.</title>
        <authorList>
            <person name="Ye H."/>
            <person name="Hanson B.T."/>
            <person name="Loy A."/>
        </authorList>
    </citation>
    <scope>NUCLEOTIDE SEQUENCE</scope>
    <source>
        <strain evidence="3">LT0009</strain>
    </source>
</reference>
<dbReference type="InterPro" id="IPR007543">
    <property type="entry name" value="LptD_C"/>
</dbReference>
<dbReference type="Proteomes" id="UP001058120">
    <property type="component" value="Chromosome"/>
</dbReference>
<proteinExistence type="inferred from homology"/>
<protein>
    <submittedName>
        <fullName evidence="3">LPS assembly protein LptD</fullName>
    </submittedName>
</protein>
<dbReference type="PANTHER" id="PTHR30189">
    <property type="entry name" value="LPS-ASSEMBLY PROTEIN"/>
    <property type="match status" value="1"/>
</dbReference>
<feature type="domain" description="LptD C-terminal" evidence="2">
    <location>
        <begin position="302"/>
        <end position="711"/>
    </location>
</feature>
<evidence type="ECO:0000259" key="2">
    <source>
        <dbReference type="Pfam" id="PF04453"/>
    </source>
</evidence>
<dbReference type="EMBL" id="CP065938">
    <property type="protein sequence ID" value="UWX05522.1"/>
    <property type="molecule type" value="Genomic_DNA"/>
</dbReference>
<organism evidence="3 4">
    <name type="scientific">Taurinivorans muris</name>
    <dbReference type="NCBI Taxonomy" id="2787751"/>
    <lineage>
        <taxon>Bacteria</taxon>
        <taxon>Pseudomonadati</taxon>
        <taxon>Thermodesulfobacteriota</taxon>
        <taxon>Desulfovibrionia</taxon>
        <taxon>Desulfovibrionales</taxon>
        <taxon>Desulfovibrionaceae</taxon>
        <taxon>Taurinivorans</taxon>
    </lineage>
</organism>
<evidence type="ECO:0000256" key="1">
    <source>
        <dbReference type="SAM" id="SignalP"/>
    </source>
</evidence>
<feature type="chain" id="PRO_5045700775" evidence="1">
    <location>
        <begin position="25"/>
        <end position="783"/>
    </location>
</feature>
<feature type="signal peptide" evidence="1">
    <location>
        <begin position="1"/>
        <end position="24"/>
    </location>
</feature>
<sequence length="783" mass="90582">MLCFFRYVVIIFAFFFGAAANAQAVELPDSIASDGSLVTKDELPWKIYADSLVSVNDGVVIEGRGNVLLVRGDDYLKADFARLYTNTEWILLQGNVYAKLGTDEVEAKEAEFDLTNSTGWLKDAKLFLAGPHMYFKSDEIYKKGESRYSLLKATATTCDGSVPLWKIEAKEADLEVDSYAHFFDVIFNIKDKGVAYVPYFVAPTKTTRQSGLLLPNYGYSSTQGFYYTQPYFHVIDQSRDLTVYGTVLTEKGFMPSLEYRSHTKENEKLWAMVDFLYDDTRVLSEGQDSVDQTDGKIRPNRTRYWLRAMGSGDIFESRWNYKYNLDYVSDQNFIREFSNRMTGFDYTRDNSYSMFGRNFAEADENRVTQGFAYRNYEKFYLTAGMKYTQDPSFGHGNLSHKYDTTVQHLPEFGLYWNRDKIVENFPLEWNMQANMGYYYRRFGTKGAKAELYPEVAYPVSLGFVRGEVAGRARGTAYTGISGKDTSLLNDLGSGEQQGSDTRFIPEFRSSFYAQADRIWQFEQENAPVQENVGKREMVALKHTVQPRIAYEWIEHVDQEGNPFFTIEDRLQGKNDLIVRLDNILTAKYSSVVRQKDGIGNNYSYRDFINLSVSTGFDFKEDSREKHVEVYERRPWHDLRTRLDFKPLKWINFHGDAYYSFYDGKLNRVDVGSTLFHNTYGSFRTSYSQREPNYNYRRFVNYDNVNDIVPSGKINVITNTLSLKASPELSLYIMERTNLDTGKSYERVAGVGYKHQCLYLYGEYTKDQIEERFSLNIEFLGLGF</sequence>
<dbReference type="RefSeq" id="WP_334315105.1">
    <property type="nucleotide sequence ID" value="NZ_CP065938.1"/>
</dbReference>